<organism evidence="2 3">
    <name type="scientific">Actinomadura miaoliensis</name>
    <dbReference type="NCBI Taxonomy" id="430685"/>
    <lineage>
        <taxon>Bacteria</taxon>
        <taxon>Bacillati</taxon>
        <taxon>Actinomycetota</taxon>
        <taxon>Actinomycetes</taxon>
        <taxon>Streptosporangiales</taxon>
        <taxon>Thermomonosporaceae</taxon>
        <taxon>Actinomadura</taxon>
    </lineage>
</organism>
<proteinExistence type="predicted"/>
<evidence type="ECO:0000259" key="1">
    <source>
        <dbReference type="Pfam" id="PF09348"/>
    </source>
</evidence>
<name>A0ABP7VBP0_9ACTN</name>
<dbReference type="InterPro" id="IPR018960">
    <property type="entry name" value="DUF1990"/>
</dbReference>
<dbReference type="PIRSF" id="PIRSF010260">
    <property type="entry name" value="UCP010260"/>
    <property type="match status" value="1"/>
</dbReference>
<reference evidence="3" key="1">
    <citation type="journal article" date="2019" name="Int. J. Syst. Evol. Microbiol.">
        <title>The Global Catalogue of Microorganisms (GCM) 10K type strain sequencing project: providing services to taxonomists for standard genome sequencing and annotation.</title>
        <authorList>
            <consortium name="The Broad Institute Genomics Platform"/>
            <consortium name="The Broad Institute Genome Sequencing Center for Infectious Disease"/>
            <person name="Wu L."/>
            <person name="Ma J."/>
        </authorList>
    </citation>
    <scope>NUCLEOTIDE SEQUENCE [LARGE SCALE GENOMIC DNA]</scope>
    <source>
        <strain evidence="3">JCM 16702</strain>
    </source>
</reference>
<feature type="domain" description="DUF1990" evidence="1">
    <location>
        <begin position="5"/>
        <end position="159"/>
    </location>
</feature>
<gene>
    <name evidence="2" type="ORF">GCM10022214_14730</name>
</gene>
<accession>A0ABP7VBP0</accession>
<dbReference type="PANTHER" id="PTHR34202:SF1">
    <property type="entry name" value="UPF0548 PROTEIN"/>
    <property type="match status" value="1"/>
</dbReference>
<dbReference type="EMBL" id="BAAAZG010000004">
    <property type="protein sequence ID" value="GAA4062502.1"/>
    <property type="molecule type" value="Genomic_DNA"/>
</dbReference>
<dbReference type="Pfam" id="PF09348">
    <property type="entry name" value="DUF1990"/>
    <property type="match status" value="1"/>
</dbReference>
<comment type="caution">
    <text evidence="2">The sequence shown here is derived from an EMBL/GenBank/DDBJ whole genome shotgun (WGS) entry which is preliminary data.</text>
</comment>
<dbReference type="InterPro" id="IPR014457">
    <property type="entry name" value="UCP010260"/>
</dbReference>
<dbReference type="PANTHER" id="PTHR34202">
    <property type="entry name" value="UPF0548 PROTEIN"/>
    <property type="match status" value="1"/>
</dbReference>
<evidence type="ECO:0000313" key="2">
    <source>
        <dbReference type="EMBL" id="GAA4062502.1"/>
    </source>
</evidence>
<protein>
    <submittedName>
        <fullName evidence="2">DUF1990 domain-containing protein</fullName>
    </submittedName>
</protein>
<dbReference type="Proteomes" id="UP001500683">
    <property type="component" value="Unassembled WGS sequence"/>
</dbReference>
<keyword evidence="3" id="KW-1185">Reference proteome</keyword>
<dbReference type="RefSeq" id="WP_344942680.1">
    <property type="nucleotide sequence ID" value="NZ_BAAAZG010000004.1"/>
</dbReference>
<evidence type="ECO:0000313" key="3">
    <source>
        <dbReference type="Proteomes" id="UP001500683"/>
    </source>
</evidence>
<sequence>MTGLTYAEVGATERGALPGGYRHLRHRALVGSGPRAMREAADAVLEFWMHRAAGVRIDASAPRAAPGVHVESRMGVGPLSLSAPCRVVWAEDGERRAGFGYGTLPGHPATGEESFVVELDDMDDVWLQVTSFSRPAGWQMRAAGPLAPLFQRVYAHRLGTTLRRLVH</sequence>